<name>A0AAN8VWQ8_9MAGN</name>
<dbReference type="Proteomes" id="UP001370490">
    <property type="component" value="Unassembled WGS sequence"/>
</dbReference>
<dbReference type="EMBL" id="JBAMMX010000008">
    <property type="protein sequence ID" value="KAK6934947.1"/>
    <property type="molecule type" value="Genomic_DNA"/>
</dbReference>
<keyword evidence="3" id="KW-1185">Reference proteome</keyword>
<protein>
    <submittedName>
        <fullName evidence="2">Uncharacterized protein</fullName>
    </submittedName>
</protein>
<evidence type="ECO:0000313" key="2">
    <source>
        <dbReference type="EMBL" id="KAK6934947.1"/>
    </source>
</evidence>
<sequence length="235" mass="25469">MHADDISDVATTSAIEMGNHNSSLIKDRPDDSSTPLPNIQPPNDLYKQGAVGSCSNSEDVEEYSKLLNKYYELEEQRQKVLQELQQLGSWNYQETDEVSGSCAHWSAYSSQGYQPPADYVSNSTSVCSCCPYGCQLVVAPCTTLPNYSTGGACDGKIHNASAAQTTGRSSRLEDKDIVRTAMGAAEKAISTMKTKSSEPEGLEKNVDSMMICTNSKTDLPAVLNAWYAAGFYTAK</sequence>
<proteinExistence type="predicted"/>
<accession>A0AAN8VWQ8</accession>
<feature type="region of interest" description="Disordered" evidence="1">
    <location>
        <begin position="1"/>
        <end position="52"/>
    </location>
</feature>
<evidence type="ECO:0000256" key="1">
    <source>
        <dbReference type="SAM" id="MobiDB-lite"/>
    </source>
</evidence>
<reference evidence="2 3" key="1">
    <citation type="submission" date="2023-12" db="EMBL/GenBank/DDBJ databases">
        <title>A high-quality genome assembly for Dillenia turbinata (Dilleniales).</title>
        <authorList>
            <person name="Chanderbali A."/>
        </authorList>
    </citation>
    <scope>NUCLEOTIDE SEQUENCE [LARGE SCALE GENOMIC DNA]</scope>
    <source>
        <strain evidence="2">LSX21</strain>
        <tissue evidence="2">Leaf</tissue>
    </source>
</reference>
<evidence type="ECO:0000313" key="3">
    <source>
        <dbReference type="Proteomes" id="UP001370490"/>
    </source>
</evidence>
<gene>
    <name evidence="2" type="ORF">RJ641_035102</name>
</gene>
<organism evidence="2 3">
    <name type="scientific">Dillenia turbinata</name>
    <dbReference type="NCBI Taxonomy" id="194707"/>
    <lineage>
        <taxon>Eukaryota</taxon>
        <taxon>Viridiplantae</taxon>
        <taxon>Streptophyta</taxon>
        <taxon>Embryophyta</taxon>
        <taxon>Tracheophyta</taxon>
        <taxon>Spermatophyta</taxon>
        <taxon>Magnoliopsida</taxon>
        <taxon>eudicotyledons</taxon>
        <taxon>Gunneridae</taxon>
        <taxon>Pentapetalae</taxon>
        <taxon>Dilleniales</taxon>
        <taxon>Dilleniaceae</taxon>
        <taxon>Dillenia</taxon>
    </lineage>
</organism>
<dbReference type="InterPro" id="IPR040424">
    <property type="entry name" value="Smn1"/>
</dbReference>
<dbReference type="PANTHER" id="PTHR39267">
    <property type="entry name" value="SURVIVAL MOTOR NEURON-LIKE PROTEIN 1"/>
    <property type="match status" value="1"/>
</dbReference>
<comment type="caution">
    <text evidence="2">The sequence shown here is derived from an EMBL/GenBank/DDBJ whole genome shotgun (WGS) entry which is preliminary data.</text>
</comment>
<dbReference type="PANTHER" id="PTHR39267:SF1">
    <property type="entry name" value="SURVIVAL MOTOR NEURON PROTEIN"/>
    <property type="match status" value="1"/>
</dbReference>
<feature type="compositionally biased region" description="Polar residues" evidence="1">
    <location>
        <begin position="9"/>
        <end position="24"/>
    </location>
</feature>
<dbReference type="AlphaFoldDB" id="A0AAN8VWQ8"/>